<feature type="signal peptide" evidence="7">
    <location>
        <begin position="1"/>
        <end position="23"/>
    </location>
</feature>
<keyword evidence="3 7" id="KW-0732">Signal</keyword>
<evidence type="ECO:0000256" key="6">
    <source>
        <dbReference type="ARBA" id="ARBA00023180"/>
    </source>
</evidence>
<evidence type="ECO:0000256" key="4">
    <source>
        <dbReference type="ARBA" id="ARBA00022989"/>
    </source>
</evidence>
<feature type="domain" description="WSC" evidence="8">
    <location>
        <begin position="158"/>
        <end position="248"/>
    </location>
</feature>
<sequence length="456" mass="49473">MSLSSLSKFGLLAMPIMAPLVSAAAVFHHGTSALSVRVVSNIPTYQPYLSYLGSGSNCYREPPAHEGRALKGKSTSSDSEMTADFCASFCREFKYFGTEFSRECFCGNEIALNTPPLDATDCSMACTGQADQSCGAADRLNIYQNSDYQAPSIATVSGRTYRGCLTEPHGGRAMSDKSTTQENMTPEQCSSFCTGYNFAGLEYGSECWCSNIIVDGIWADDSKCSKLCSGDSKYFCGDGDQLTVYGPALAQAVVPQAQYQYCVKDDQVHRVLEASRTASEDMTAQKCSDFCVDYTFFGVEFGKECYCGDVLPGGTQQVDDSECATPCFGDGKFTCGAPGRMNLYKSTKPVKILPSVDNYSFTHCVVDNPTQRVLDEARTSGSDMTAQKCKDFCSARSFRYFGLEFGEECFCGNYYTAQDAADEECNKKCGGDRSHLCGAADRLAVYDSGNQALVPF</sequence>
<comment type="subcellular location">
    <subcellularLocation>
        <location evidence="1">Membrane</location>
        <topology evidence="1">Single-pass membrane protein</topology>
    </subcellularLocation>
</comment>
<dbReference type="PANTHER" id="PTHR24269">
    <property type="entry name" value="KREMEN PROTEIN"/>
    <property type="match status" value="1"/>
</dbReference>
<keyword evidence="10" id="KW-1185">Reference proteome</keyword>
<dbReference type="EMBL" id="WIGM01000083">
    <property type="protein sequence ID" value="KAF6841844.1"/>
    <property type="molecule type" value="Genomic_DNA"/>
</dbReference>
<feature type="chain" id="PRO_5034242993" evidence="7">
    <location>
        <begin position="24"/>
        <end position="456"/>
    </location>
</feature>
<gene>
    <name evidence="9" type="ORF">CMUS01_03447</name>
</gene>
<dbReference type="AlphaFoldDB" id="A0A8H6U5W7"/>
<evidence type="ECO:0000313" key="10">
    <source>
        <dbReference type="Proteomes" id="UP000639643"/>
    </source>
</evidence>
<evidence type="ECO:0000256" key="5">
    <source>
        <dbReference type="ARBA" id="ARBA00023136"/>
    </source>
</evidence>
<dbReference type="Proteomes" id="UP000639643">
    <property type="component" value="Unassembled WGS sequence"/>
</dbReference>
<evidence type="ECO:0000256" key="7">
    <source>
        <dbReference type="SAM" id="SignalP"/>
    </source>
</evidence>
<evidence type="ECO:0000256" key="1">
    <source>
        <dbReference type="ARBA" id="ARBA00004167"/>
    </source>
</evidence>
<feature type="domain" description="WSC" evidence="8">
    <location>
        <begin position="358"/>
        <end position="449"/>
    </location>
</feature>
<organism evidence="9 10">
    <name type="scientific">Colletotrichum musicola</name>
    <dbReference type="NCBI Taxonomy" id="2175873"/>
    <lineage>
        <taxon>Eukaryota</taxon>
        <taxon>Fungi</taxon>
        <taxon>Dikarya</taxon>
        <taxon>Ascomycota</taxon>
        <taxon>Pezizomycotina</taxon>
        <taxon>Sordariomycetes</taxon>
        <taxon>Hypocreomycetidae</taxon>
        <taxon>Glomerellales</taxon>
        <taxon>Glomerellaceae</taxon>
        <taxon>Colletotrichum</taxon>
        <taxon>Colletotrichum orchidearum species complex</taxon>
    </lineage>
</organism>
<dbReference type="GO" id="GO:0005886">
    <property type="term" value="C:plasma membrane"/>
    <property type="evidence" value="ECO:0007669"/>
    <property type="project" value="TreeGrafter"/>
</dbReference>
<keyword evidence="4" id="KW-1133">Transmembrane helix</keyword>
<accession>A0A8H6U5W7</accession>
<dbReference type="OrthoDB" id="5985073at2759"/>
<dbReference type="InterPro" id="IPR002889">
    <property type="entry name" value="WSC_carb-bd"/>
</dbReference>
<dbReference type="SMART" id="SM00321">
    <property type="entry name" value="WSC"/>
    <property type="match status" value="4"/>
</dbReference>
<feature type="domain" description="WSC" evidence="8">
    <location>
        <begin position="52"/>
        <end position="146"/>
    </location>
</feature>
<keyword evidence="6" id="KW-0325">Glycoprotein</keyword>
<name>A0A8H6U5W7_9PEZI</name>
<keyword evidence="2" id="KW-0812">Transmembrane</keyword>
<proteinExistence type="predicted"/>
<evidence type="ECO:0000256" key="3">
    <source>
        <dbReference type="ARBA" id="ARBA00022729"/>
    </source>
</evidence>
<dbReference type="Pfam" id="PF01822">
    <property type="entry name" value="WSC"/>
    <property type="match status" value="4"/>
</dbReference>
<evidence type="ECO:0000259" key="8">
    <source>
        <dbReference type="PROSITE" id="PS51212"/>
    </source>
</evidence>
<keyword evidence="5" id="KW-0472">Membrane</keyword>
<comment type="caution">
    <text evidence="9">The sequence shown here is derived from an EMBL/GenBank/DDBJ whole genome shotgun (WGS) entry which is preliminary data.</text>
</comment>
<feature type="domain" description="WSC" evidence="8">
    <location>
        <begin position="256"/>
        <end position="347"/>
    </location>
</feature>
<evidence type="ECO:0000256" key="2">
    <source>
        <dbReference type="ARBA" id="ARBA00022692"/>
    </source>
</evidence>
<evidence type="ECO:0000313" key="9">
    <source>
        <dbReference type="EMBL" id="KAF6841844.1"/>
    </source>
</evidence>
<reference evidence="9" key="1">
    <citation type="journal article" date="2020" name="Phytopathology">
        <title>Genome Sequence Resources of Colletotrichum truncatum, C. plurivorum, C. musicola, and C. sojae: Four Species Pathogenic to Soybean (Glycine max).</title>
        <authorList>
            <person name="Rogerio F."/>
            <person name="Boufleur T.R."/>
            <person name="Ciampi-Guillardi M."/>
            <person name="Sukno S.A."/>
            <person name="Thon M.R."/>
            <person name="Massola Junior N.S."/>
            <person name="Baroncelli R."/>
        </authorList>
    </citation>
    <scope>NUCLEOTIDE SEQUENCE</scope>
    <source>
        <strain evidence="9">LFN0074</strain>
    </source>
</reference>
<dbReference type="PANTHER" id="PTHR24269:SF16">
    <property type="entry name" value="PROTEIN SLG1"/>
    <property type="match status" value="1"/>
</dbReference>
<dbReference type="PROSITE" id="PS51212">
    <property type="entry name" value="WSC"/>
    <property type="match status" value="4"/>
</dbReference>
<dbReference type="InterPro" id="IPR051836">
    <property type="entry name" value="Kremen_rcpt"/>
</dbReference>
<protein>
    <submittedName>
        <fullName evidence="9">Copper radical oxidase</fullName>
    </submittedName>
</protein>